<dbReference type="AlphaFoldDB" id="A0A5P6VS83"/>
<keyword evidence="2" id="KW-0328">Glycosyltransferase</keyword>
<keyword evidence="3" id="KW-0808">Transferase</keyword>
<keyword evidence="4" id="KW-0548">Nucleotidyltransferase</keyword>
<keyword evidence="1 6" id="KW-1277">Toxin-antitoxin system</keyword>
<comment type="caution">
    <text evidence="6">Lacks conserved residue(s) required for the propagation of feature annotation.</text>
</comment>
<dbReference type="GO" id="GO:0016779">
    <property type="term" value="F:nucleotidyltransferase activity"/>
    <property type="evidence" value="ECO:0007669"/>
    <property type="project" value="UniProtKB-KW"/>
</dbReference>
<dbReference type="GO" id="GO:0003677">
    <property type="term" value="F:DNA binding"/>
    <property type="evidence" value="ECO:0007669"/>
    <property type="project" value="UniProtKB-UniRule"/>
</dbReference>
<evidence type="ECO:0000256" key="6">
    <source>
        <dbReference type="PROSITE-ProRule" id="PRU01362"/>
    </source>
</evidence>
<dbReference type="InterPro" id="IPR029494">
    <property type="entry name" value="DarT"/>
</dbReference>
<dbReference type="EMBL" id="CP043028">
    <property type="protein sequence ID" value="QFJ55272.1"/>
    <property type="molecule type" value="Genomic_DNA"/>
</dbReference>
<evidence type="ECO:0000259" key="7">
    <source>
        <dbReference type="PROSITE" id="PS52018"/>
    </source>
</evidence>
<dbReference type="PROSITE" id="PS52018">
    <property type="entry name" value="DART"/>
    <property type="match status" value="1"/>
</dbReference>
<sequence>MKQNIETVLAEHNIRRLCHMTQLDKLFSILYGGTGIWATDFYEGTGLYKNDPERRDGCTDYISTSIEYPNVWYYNAKKDVNPKVNTWAVIFIDANICREESTLFCPINSASSKGRYIGNQAENLSKSFDSVVGYRHRSPLMLDRCPTDDQAEVLIYRYIPVSAICGVAFESAAITRLMKELFEKYGVSYPDLYSAKDLFSTNMSHMIRHGYKPCEDLIVKGNLKLDFQKSA</sequence>
<dbReference type="RefSeq" id="WP_151623887.1">
    <property type="nucleotide sequence ID" value="NZ_CP043028.1"/>
</dbReference>
<feature type="domain" description="DarT" evidence="7">
    <location>
        <begin position="15"/>
        <end position="200"/>
    </location>
</feature>
<evidence type="ECO:0000313" key="9">
    <source>
        <dbReference type="Proteomes" id="UP000327030"/>
    </source>
</evidence>
<evidence type="ECO:0000256" key="2">
    <source>
        <dbReference type="ARBA" id="ARBA00022676"/>
    </source>
</evidence>
<dbReference type="KEGG" id="pxv:FXF36_10560"/>
<evidence type="ECO:0000256" key="3">
    <source>
        <dbReference type="ARBA" id="ARBA00022679"/>
    </source>
</evidence>
<evidence type="ECO:0000256" key="1">
    <source>
        <dbReference type="ARBA" id="ARBA00022649"/>
    </source>
</evidence>
<accession>A0A5P6VS83</accession>
<evidence type="ECO:0000256" key="4">
    <source>
        <dbReference type="ARBA" id="ARBA00022695"/>
    </source>
</evidence>
<proteinExistence type="inferred from homology"/>
<dbReference type="Proteomes" id="UP000327030">
    <property type="component" value="Chromosome 1"/>
</dbReference>
<keyword evidence="5 6" id="KW-0238">DNA-binding</keyword>
<dbReference type="OrthoDB" id="2052979at2"/>
<evidence type="ECO:0000256" key="5">
    <source>
        <dbReference type="ARBA" id="ARBA00023125"/>
    </source>
</evidence>
<dbReference type="GO" id="GO:0016757">
    <property type="term" value="F:glycosyltransferase activity"/>
    <property type="evidence" value="ECO:0007669"/>
    <property type="project" value="UniProtKB-KW"/>
</dbReference>
<protein>
    <submittedName>
        <fullName evidence="8">DUF4433 domain-containing protein</fullName>
    </submittedName>
</protein>
<evidence type="ECO:0000313" key="8">
    <source>
        <dbReference type="EMBL" id="QFJ55272.1"/>
    </source>
</evidence>
<gene>
    <name evidence="8" type="ORF">FXF36_10560</name>
</gene>
<reference evidence="9" key="1">
    <citation type="submission" date="2019-08" db="EMBL/GenBank/DDBJ databases">
        <title>Complete Genome Sequence of the Polysaccharide-Degrading Rumen Bacterium Pseudobutyrivibrio xylanivorans MA3014.</title>
        <authorList>
            <person name="Palevich N."/>
            <person name="Maclean P.H."/>
            <person name="Kelly W.J."/>
            <person name="Leahy S.C."/>
            <person name="Rakonjac J."/>
            <person name="Attwood G.T."/>
        </authorList>
    </citation>
    <scope>NUCLEOTIDE SEQUENCE [LARGE SCALE GENOMIC DNA]</scope>
    <source>
        <strain evidence="9">MA3014</strain>
    </source>
</reference>
<comment type="similarity">
    <text evidence="6">Belongs to the DarT ADP-ribosyltransferase family.</text>
</comment>
<organism evidence="8 9">
    <name type="scientific">Pseudobutyrivibrio xylanivorans</name>
    <dbReference type="NCBI Taxonomy" id="185007"/>
    <lineage>
        <taxon>Bacteria</taxon>
        <taxon>Bacillati</taxon>
        <taxon>Bacillota</taxon>
        <taxon>Clostridia</taxon>
        <taxon>Lachnospirales</taxon>
        <taxon>Lachnospiraceae</taxon>
        <taxon>Pseudobutyrivibrio</taxon>
    </lineage>
</organism>
<dbReference type="Pfam" id="PF14487">
    <property type="entry name" value="DarT"/>
    <property type="match status" value="1"/>
</dbReference>
<name>A0A5P6VS83_PSEXY</name>